<dbReference type="InterPro" id="IPR017081">
    <property type="entry name" value="Ribosomal_mS35"/>
</dbReference>
<keyword evidence="5" id="KW-1185">Reference proteome</keyword>
<sequence length="355" mass="41346">MLGRSIIKLQGSSTQRVIASSVRQTRTFTSSYKISNKSEKNDDVEIQMKKVDKELNKLAKEPTKVDGSLINRPDLWTGLPDDVISSLYRERVLALGKNYKPSEEELKAVLTTAQNPLQAEFIKTIYNETEADIFETDEVDYDNYISEGNFMDESEEPREWDEHPTIAQDIVRDFRDQLKFNRIAAYEMPHLAQYRQEYKPTDKKLKPVTYRYTSYLGEDHPAEKKVVLTLKVADLQLSEKESHKFKLLAGVRYDHITDVLKMSSDKFLEPAQNTTYLSDILDDLIKESKNKPEEFEDVPLDTRHTVAKYSKKQNKSKKIFEFPKEWENPIDPKTRKVEIDSLLHENLNFVKNLKP</sequence>
<proteinExistence type="inferred from homology"/>
<dbReference type="AlphaFoldDB" id="A0A9W6STU7"/>
<reference evidence="4" key="1">
    <citation type="submission" date="2023-04" db="EMBL/GenBank/DDBJ databases">
        <title>Candida boidinii NBRC 10035.</title>
        <authorList>
            <person name="Ichikawa N."/>
            <person name="Sato H."/>
            <person name="Tonouchi N."/>
        </authorList>
    </citation>
    <scope>NUCLEOTIDE SEQUENCE</scope>
    <source>
        <strain evidence="4">NBRC 10035</strain>
    </source>
</reference>
<evidence type="ECO:0000259" key="3">
    <source>
        <dbReference type="Pfam" id="PF10213"/>
    </source>
</evidence>
<comment type="subcellular location">
    <subcellularLocation>
        <location evidence="1">Mitochondrion</location>
    </subcellularLocation>
</comment>
<dbReference type="InterPro" id="IPR019349">
    <property type="entry name" value="Ribosomal_mS35_mit"/>
</dbReference>
<feature type="domain" description="Small ribosomal subunit protein mS35 mitochondrial conserved" evidence="3">
    <location>
        <begin position="197"/>
        <end position="326"/>
    </location>
</feature>
<evidence type="ECO:0000313" key="5">
    <source>
        <dbReference type="Proteomes" id="UP001165120"/>
    </source>
</evidence>
<gene>
    <name evidence="4" type="ORF">Cboi02_000027800</name>
</gene>
<protein>
    <recommendedName>
        <fullName evidence="1">Small ribosomal subunit protein mS35</fullName>
    </recommendedName>
    <alternativeName>
        <fullName evidence="1">37S ribosomal protein S24, mitochondrial</fullName>
    </alternativeName>
</protein>
<keyword evidence="1" id="KW-0687">Ribonucleoprotein</keyword>
<dbReference type="PANTHER" id="PTHR13490">
    <property type="entry name" value="MITOCHONDRIAL 28S RIBOSOMAL PROTEIN S28"/>
    <property type="match status" value="1"/>
</dbReference>
<organism evidence="4 5">
    <name type="scientific">Candida boidinii</name>
    <name type="common">Yeast</name>
    <dbReference type="NCBI Taxonomy" id="5477"/>
    <lineage>
        <taxon>Eukaryota</taxon>
        <taxon>Fungi</taxon>
        <taxon>Dikarya</taxon>
        <taxon>Ascomycota</taxon>
        <taxon>Saccharomycotina</taxon>
        <taxon>Pichiomycetes</taxon>
        <taxon>Pichiales</taxon>
        <taxon>Pichiaceae</taxon>
        <taxon>Ogataea</taxon>
        <taxon>Ogataea/Candida clade</taxon>
    </lineage>
</organism>
<comment type="function">
    <text evidence="1">Component of the mitochondrial ribosome (mitoribosome), a dedicated translation machinery responsible for the synthesis of mitochondrial genome-encoded proteins, including at least some of the essential transmembrane subunits of the mitochondrial respiratory chain. The mitoribosomes are attached to the mitochondrial inner membrane and translation products are cotranslationally integrated into the membrane.</text>
</comment>
<keyword evidence="2" id="KW-0175">Coiled coil</keyword>
<evidence type="ECO:0000313" key="4">
    <source>
        <dbReference type="EMBL" id="GME66838.1"/>
    </source>
</evidence>
<keyword evidence="1" id="KW-0689">Ribosomal protein</keyword>
<dbReference type="GO" id="GO:0032543">
    <property type="term" value="P:mitochondrial translation"/>
    <property type="evidence" value="ECO:0007669"/>
    <property type="project" value="UniProtKB-UniRule"/>
</dbReference>
<dbReference type="PIRSF" id="PIRSF036995">
    <property type="entry name" value="RSM24"/>
    <property type="match status" value="1"/>
</dbReference>
<dbReference type="GO" id="GO:0005763">
    <property type="term" value="C:mitochondrial small ribosomal subunit"/>
    <property type="evidence" value="ECO:0007669"/>
    <property type="project" value="UniProtKB-UniRule"/>
</dbReference>
<dbReference type="Pfam" id="PF10213">
    <property type="entry name" value="MRP-S28"/>
    <property type="match status" value="1"/>
</dbReference>
<dbReference type="EMBL" id="BSXN01000049">
    <property type="protein sequence ID" value="GME66838.1"/>
    <property type="molecule type" value="Genomic_DNA"/>
</dbReference>
<dbReference type="GO" id="GO:0003735">
    <property type="term" value="F:structural constituent of ribosome"/>
    <property type="evidence" value="ECO:0007669"/>
    <property type="project" value="UniProtKB-UniRule"/>
</dbReference>
<dbReference type="PANTHER" id="PTHR13490:SF0">
    <property type="entry name" value="SMALL RIBOSOMAL SUBUNIT PROTEIN MS35"/>
    <property type="match status" value="1"/>
</dbReference>
<evidence type="ECO:0000256" key="2">
    <source>
        <dbReference type="SAM" id="Coils"/>
    </source>
</evidence>
<feature type="coiled-coil region" evidence="2">
    <location>
        <begin position="34"/>
        <end position="61"/>
    </location>
</feature>
<comment type="caution">
    <text evidence="4">The sequence shown here is derived from an EMBL/GenBank/DDBJ whole genome shotgun (WGS) entry which is preliminary data.</text>
</comment>
<accession>A0A9W6STU7</accession>
<keyword evidence="1" id="KW-0496">Mitochondrion</keyword>
<dbReference type="InterPro" id="IPR039848">
    <property type="entry name" value="Ribosomal_mS35_mt"/>
</dbReference>
<dbReference type="Proteomes" id="UP001165120">
    <property type="component" value="Unassembled WGS sequence"/>
</dbReference>
<comment type="similarity">
    <text evidence="1">Belongs to the mitochondrion-specific ribosomal protein mS35 family.</text>
</comment>
<evidence type="ECO:0000256" key="1">
    <source>
        <dbReference type="PIRNR" id="PIRNR036995"/>
    </source>
</evidence>
<name>A0A9W6STU7_CANBO</name>